<gene>
    <name evidence="1" type="ORF">E2C01_030725</name>
</gene>
<proteinExistence type="predicted"/>
<organism evidence="1 2">
    <name type="scientific">Portunus trituberculatus</name>
    <name type="common">Swimming crab</name>
    <name type="synonym">Neptunus trituberculatus</name>
    <dbReference type="NCBI Taxonomy" id="210409"/>
    <lineage>
        <taxon>Eukaryota</taxon>
        <taxon>Metazoa</taxon>
        <taxon>Ecdysozoa</taxon>
        <taxon>Arthropoda</taxon>
        <taxon>Crustacea</taxon>
        <taxon>Multicrustacea</taxon>
        <taxon>Malacostraca</taxon>
        <taxon>Eumalacostraca</taxon>
        <taxon>Eucarida</taxon>
        <taxon>Decapoda</taxon>
        <taxon>Pleocyemata</taxon>
        <taxon>Brachyura</taxon>
        <taxon>Eubrachyura</taxon>
        <taxon>Portunoidea</taxon>
        <taxon>Portunidae</taxon>
        <taxon>Portuninae</taxon>
        <taxon>Portunus</taxon>
    </lineage>
</organism>
<dbReference type="AlphaFoldDB" id="A0A5B7ERK6"/>
<keyword evidence="2" id="KW-1185">Reference proteome</keyword>
<evidence type="ECO:0000313" key="2">
    <source>
        <dbReference type="Proteomes" id="UP000324222"/>
    </source>
</evidence>
<protein>
    <submittedName>
        <fullName evidence="1">Uncharacterized protein</fullName>
    </submittedName>
</protein>
<accession>A0A5B7ERK6</accession>
<reference evidence="1 2" key="1">
    <citation type="submission" date="2019-05" db="EMBL/GenBank/DDBJ databases">
        <title>Another draft genome of Portunus trituberculatus and its Hox gene families provides insights of decapod evolution.</title>
        <authorList>
            <person name="Jeong J.-H."/>
            <person name="Song I."/>
            <person name="Kim S."/>
            <person name="Choi T."/>
            <person name="Kim D."/>
            <person name="Ryu S."/>
            <person name="Kim W."/>
        </authorList>
    </citation>
    <scope>NUCLEOTIDE SEQUENCE [LARGE SCALE GENOMIC DNA]</scope>
    <source>
        <tissue evidence="1">Muscle</tissue>
    </source>
</reference>
<sequence>MFWKTNCLDGCACILDREGAGLESQAPLAMSMNGLVSVSNFYKRLRLVMNYCNYSRIATNDDR</sequence>
<name>A0A5B7ERK6_PORTR</name>
<dbReference type="EMBL" id="VSRR010003726">
    <property type="protein sequence ID" value="MPC37251.1"/>
    <property type="molecule type" value="Genomic_DNA"/>
</dbReference>
<comment type="caution">
    <text evidence="1">The sequence shown here is derived from an EMBL/GenBank/DDBJ whole genome shotgun (WGS) entry which is preliminary data.</text>
</comment>
<evidence type="ECO:0000313" key="1">
    <source>
        <dbReference type="EMBL" id="MPC37251.1"/>
    </source>
</evidence>
<dbReference type="Proteomes" id="UP000324222">
    <property type="component" value="Unassembled WGS sequence"/>
</dbReference>